<dbReference type="Proteomes" id="UP001176940">
    <property type="component" value="Unassembled WGS sequence"/>
</dbReference>
<keyword evidence="10" id="KW-1185">Reference proteome</keyword>
<evidence type="ECO:0000256" key="5">
    <source>
        <dbReference type="ARBA" id="ARBA00022989"/>
    </source>
</evidence>
<evidence type="ECO:0000256" key="3">
    <source>
        <dbReference type="ARBA" id="ARBA00022692"/>
    </source>
</evidence>
<dbReference type="Pfam" id="PF06679">
    <property type="entry name" value="DUF1180"/>
    <property type="match status" value="1"/>
</dbReference>
<evidence type="ECO:0000256" key="4">
    <source>
        <dbReference type="ARBA" id="ARBA00022729"/>
    </source>
</evidence>
<comment type="caution">
    <text evidence="9">The sequence shown here is derived from an EMBL/GenBank/DDBJ whole genome shotgun (WGS) entry which is preliminary data.</text>
</comment>
<evidence type="ECO:0000313" key="10">
    <source>
        <dbReference type="Proteomes" id="UP001176940"/>
    </source>
</evidence>
<dbReference type="PANTHER" id="PTHR28607">
    <property type="entry name" value="EXPRESSED PROTEIN"/>
    <property type="match status" value="1"/>
</dbReference>
<keyword evidence="6 8" id="KW-0472">Membrane</keyword>
<evidence type="ECO:0000256" key="2">
    <source>
        <dbReference type="ARBA" id="ARBA00006986"/>
    </source>
</evidence>
<keyword evidence="4" id="KW-0732">Signal</keyword>
<evidence type="ECO:0000313" key="9">
    <source>
        <dbReference type="EMBL" id="CAJ0967924.1"/>
    </source>
</evidence>
<dbReference type="InterPro" id="IPR009565">
    <property type="entry name" value="FAM174-like"/>
</dbReference>
<evidence type="ECO:0000256" key="6">
    <source>
        <dbReference type="ARBA" id="ARBA00023136"/>
    </source>
</evidence>
<accession>A0ABN9MU92</accession>
<dbReference type="EMBL" id="CAUEEQ010078731">
    <property type="protein sequence ID" value="CAJ0967924.1"/>
    <property type="molecule type" value="Genomic_DNA"/>
</dbReference>
<evidence type="ECO:0000256" key="8">
    <source>
        <dbReference type="SAM" id="Phobius"/>
    </source>
</evidence>
<proteinExistence type="inferred from homology"/>
<comment type="subcellular location">
    <subcellularLocation>
        <location evidence="1">Membrane</location>
        <topology evidence="1">Single-pass type I membrane protein</topology>
    </subcellularLocation>
</comment>
<comment type="similarity">
    <text evidence="2">Belongs to the FAM174 family.</text>
</comment>
<sequence length="171" mass="18957">MYDDVGLPPFDVGSGGCRVQIDKSAVTLCNACFVCCGDSPVSNPRTGEYVWCISCLLIFMVPVVWSDEGNGSSTVPTSTVTTNSSITKPTQITKATQLSFWGNIEMMQRAFYVLIGISVLAVLYFVIRTCSLKKKPQRKKYGLLSDYDDTMELGSMDSDEEKIFESRSIRR</sequence>
<name>A0ABN9MU92_9NEOB</name>
<keyword evidence="7" id="KW-0325">Glycoprotein</keyword>
<gene>
    <name evidence="9" type="ORF">RIMI_LOCUS22632577</name>
</gene>
<keyword evidence="5 8" id="KW-1133">Transmembrane helix</keyword>
<dbReference type="PANTHER" id="PTHR28607:SF2">
    <property type="entry name" value="PROTEIN FAM174C"/>
    <property type="match status" value="1"/>
</dbReference>
<reference evidence="9" key="1">
    <citation type="submission" date="2023-07" db="EMBL/GenBank/DDBJ databases">
        <authorList>
            <person name="Stuckert A."/>
        </authorList>
    </citation>
    <scope>NUCLEOTIDE SEQUENCE</scope>
</reference>
<feature type="transmembrane region" description="Helical" evidence="8">
    <location>
        <begin position="110"/>
        <end position="130"/>
    </location>
</feature>
<organism evidence="9 10">
    <name type="scientific">Ranitomeya imitator</name>
    <name type="common">mimic poison frog</name>
    <dbReference type="NCBI Taxonomy" id="111125"/>
    <lineage>
        <taxon>Eukaryota</taxon>
        <taxon>Metazoa</taxon>
        <taxon>Chordata</taxon>
        <taxon>Craniata</taxon>
        <taxon>Vertebrata</taxon>
        <taxon>Euteleostomi</taxon>
        <taxon>Amphibia</taxon>
        <taxon>Batrachia</taxon>
        <taxon>Anura</taxon>
        <taxon>Neobatrachia</taxon>
        <taxon>Hyloidea</taxon>
        <taxon>Dendrobatidae</taxon>
        <taxon>Dendrobatinae</taxon>
        <taxon>Ranitomeya</taxon>
    </lineage>
</organism>
<evidence type="ECO:0000256" key="7">
    <source>
        <dbReference type="ARBA" id="ARBA00023180"/>
    </source>
</evidence>
<keyword evidence="3 8" id="KW-0812">Transmembrane</keyword>
<protein>
    <submittedName>
        <fullName evidence="9">Uncharacterized protein</fullName>
    </submittedName>
</protein>
<evidence type="ECO:0000256" key="1">
    <source>
        <dbReference type="ARBA" id="ARBA00004479"/>
    </source>
</evidence>